<dbReference type="Gene3D" id="3.10.20.30">
    <property type="match status" value="1"/>
</dbReference>
<dbReference type="Pfam" id="PF02597">
    <property type="entry name" value="ThiS"/>
    <property type="match status" value="1"/>
</dbReference>
<sequence>ADNVDEALAQLEEKFGSQLRGNLEADGIHLAGKIQDHSLILLNGIALHNLKSTHLKEGDVLYMFPSVAGG</sequence>
<dbReference type="InterPro" id="IPR012675">
    <property type="entry name" value="Beta-grasp_dom_sf"/>
</dbReference>
<evidence type="ECO:0000313" key="1">
    <source>
        <dbReference type="EMBL" id="GAH42712.1"/>
    </source>
</evidence>
<protein>
    <recommendedName>
        <fullName evidence="2">MoaD family protein</fullName>
    </recommendedName>
</protein>
<dbReference type="InterPro" id="IPR016155">
    <property type="entry name" value="Mopterin_synth/thiamin_S_b"/>
</dbReference>
<accession>X1FCL3</accession>
<name>X1FCL3_9ZZZZ</name>
<evidence type="ECO:0008006" key="2">
    <source>
        <dbReference type="Google" id="ProtNLM"/>
    </source>
</evidence>
<feature type="non-terminal residue" evidence="1">
    <location>
        <position position="1"/>
    </location>
</feature>
<proteinExistence type="predicted"/>
<dbReference type="EMBL" id="BARU01013954">
    <property type="protein sequence ID" value="GAH42712.1"/>
    <property type="molecule type" value="Genomic_DNA"/>
</dbReference>
<dbReference type="InterPro" id="IPR003749">
    <property type="entry name" value="ThiS/MoaD-like"/>
</dbReference>
<gene>
    <name evidence="1" type="ORF">S03H2_24900</name>
</gene>
<dbReference type="SUPFAM" id="SSF54285">
    <property type="entry name" value="MoaD/ThiS"/>
    <property type="match status" value="1"/>
</dbReference>
<organism evidence="1">
    <name type="scientific">marine sediment metagenome</name>
    <dbReference type="NCBI Taxonomy" id="412755"/>
    <lineage>
        <taxon>unclassified sequences</taxon>
        <taxon>metagenomes</taxon>
        <taxon>ecological metagenomes</taxon>
    </lineage>
</organism>
<comment type="caution">
    <text evidence="1">The sequence shown here is derived from an EMBL/GenBank/DDBJ whole genome shotgun (WGS) entry which is preliminary data.</text>
</comment>
<reference evidence="1" key="1">
    <citation type="journal article" date="2014" name="Front. Microbiol.">
        <title>High frequency of phylogenetically diverse reductive dehalogenase-homologous genes in deep subseafloor sedimentary metagenomes.</title>
        <authorList>
            <person name="Kawai M."/>
            <person name="Futagami T."/>
            <person name="Toyoda A."/>
            <person name="Takaki Y."/>
            <person name="Nishi S."/>
            <person name="Hori S."/>
            <person name="Arai W."/>
            <person name="Tsubouchi T."/>
            <person name="Morono Y."/>
            <person name="Uchiyama I."/>
            <person name="Ito T."/>
            <person name="Fujiyama A."/>
            <person name="Inagaki F."/>
            <person name="Takami H."/>
        </authorList>
    </citation>
    <scope>NUCLEOTIDE SEQUENCE</scope>
    <source>
        <strain evidence="1">Expedition CK06-06</strain>
    </source>
</reference>
<dbReference type="AlphaFoldDB" id="X1FCL3"/>